<gene>
    <name evidence="2" type="ORF">CKALI_03625</name>
</gene>
<feature type="transmembrane region" description="Helical" evidence="1">
    <location>
        <begin position="145"/>
        <end position="168"/>
    </location>
</feature>
<dbReference type="EMBL" id="CP046452">
    <property type="protein sequence ID" value="QGU01608.1"/>
    <property type="molecule type" value="Genomic_DNA"/>
</dbReference>
<evidence type="ECO:0000313" key="2">
    <source>
        <dbReference type="EMBL" id="QGU01608.1"/>
    </source>
</evidence>
<dbReference type="RefSeq" id="WP_156191993.1">
    <property type="nucleotide sequence ID" value="NZ_CP046452.1"/>
</dbReference>
<accession>A0A6B8W1T3</accession>
<evidence type="ECO:0000313" key="3">
    <source>
        <dbReference type="Proteomes" id="UP000427071"/>
    </source>
</evidence>
<keyword evidence="1" id="KW-0812">Transmembrane</keyword>
<keyword evidence="1" id="KW-1133">Transmembrane helix</keyword>
<organism evidence="2 3">
    <name type="scientific">Corynebacterium kalinowskii</name>
    <dbReference type="NCBI Taxonomy" id="2675216"/>
    <lineage>
        <taxon>Bacteria</taxon>
        <taxon>Bacillati</taxon>
        <taxon>Actinomycetota</taxon>
        <taxon>Actinomycetes</taxon>
        <taxon>Mycobacteriales</taxon>
        <taxon>Corynebacteriaceae</taxon>
        <taxon>Corynebacterium</taxon>
    </lineage>
</organism>
<dbReference type="Proteomes" id="UP000427071">
    <property type="component" value="Chromosome"/>
</dbReference>
<sequence>MTEMQWGQRKNGVISLSEDGEKIVDFKIKDDSSTALIDGQEWSFTLNDTVASASNGEVTWSAEAEKGFKKSKRFVAQVGERSIDFINEQKSDWIIDENDVKLGQFTGANSGVRHVAVEFEDDAKLSEEQKVFLAWLSRIALEQRLVSSTWMLTLILLILTPFIIFVFFN</sequence>
<reference evidence="3" key="1">
    <citation type="submission" date="2019-11" db="EMBL/GenBank/DDBJ databases">
        <title>Complete genome sequence of Corynebacterium kalinowskii 1959, a novel Corynebacterium species isolated from soil of a small paddock in Vilsendorf, Germany.</title>
        <authorList>
            <person name="Schaffert L."/>
            <person name="Ruwe M."/>
            <person name="Milse J."/>
            <person name="Hanuschka K."/>
            <person name="Ortseifen V."/>
            <person name="Droste J."/>
            <person name="Brandt D."/>
            <person name="Schlueter L."/>
            <person name="Kutter Y."/>
            <person name="Vinke S."/>
            <person name="Viehoefer P."/>
            <person name="Jacob L."/>
            <person name="Luebke N.-C."/>
            <person name="Schulte-Berndt E."/>
            <person name="Hain C."/>
            <person name="Linder M."/>
            <person name="Schmidt P."/>
            <person name="Wollenschlaeger L."/>
            <person name="Luttermann T."/>
            <person name="Thieme E."/>
            <person name="Hassa J."/>
            <person name="Haak M."/>
            <person name="Wittchen M."/>
            <person name="Mentz A."/>
            <person name="Persicke M."/>
            <person name="Busche T."/>
            <person name="Ruckert C."/>
        </authorList>
    </citation>
    <scope>NUCLEOTIDE SEQUENCE [LARGE SCALE GENOMIC DNA]</scope>
    <source>
        <strain evidence="3">1959</strain>
    </source>
</reference>
<protein>
    <submittedName>
        <fullName evidence="2">Uncharacterized protein</fullName>
    </submittedName>
</protein>
<dbReference type="AlphaFoldDB" id="A0A6B8W1T3"/>
<keyword evidence="3" id="KW-1185">Reference proteome</keyword>
<proteinExistence type="predicted"/>
<dbReference type="KEGG" id="ckw:CKALI_03625"/>
<keyword evidence="1" id="KW-0472">Membrane</keyword>
<evidence type="ECO:0000256" key="1">
    <source>
        <dbReference type="SAM" id="Phobius"/>
    </source>
</evidence>
<name>A0A6B8W1T3_9CORY</name>